<evidence type="ECO:0000256" key="2">
    <source>
        <dbReference type="ARBA" id="ARBA00022475"/>
    </source>
</evidence>
<dbReference type="Proteomes" id="UP001203512">
    <property type="component" value="Unassembled WGS sequence"/>
</dbReference>
<dbReference type="Gene3D" id="1.20.1530.10">
    <property type="entry name" value="Na+/H+ antiporter like domain"/>
    <property type="match status" value="1"/>
</dbReference>
<feature type="transmembrane region" description="Helical" evidence="6">
    <location>
        <begin position="155"/>
        <end position="176"/>
    </location>
</feature>
<reference evidence="7 8" key="1">
    <citation type="submission" date="2022-04" db="EMBL/GenBank/DDBJ databases">
        <authorList>
            <person name="Huq M.A."/>
        </authorList>
    </citation>
    <scope>NUCLEOTIDE SEQUENCE [LARGE SCALE GENOMIC DNA]</scope>
    <source>
        <strain evidence="7 8">MAH-33</strain>
    </source>
</reference>
<name>A0ABT0E173_9SPHN</name>
<evidence type="ECO:0000256" key="6">
    <source>
        <dbReference type="HAMAP-Rule" id="MF_01844"/>
    </source>
</evidence>
<comment type="caution">
    <text evidence="7">The sequence shown here is derived from an EMBL/GenBank/DDBJ whole genome shotgun (WGS) entry which is preliminary data.</text>
</comment>
<dbReference type="NCBIfam" id="NF007111">
    <property type="entry name" value="PRK09560.1"/>
    <property type="match status" value="1"/>
</dbReference>
<feature type="transmembrane region" description="Helical" evidence="6">
    <location>
        <begin position="182"/>
        <end position="198"/>
    </location>
</feature>
<feature type="transmembrane region" description="Helical" evidence="6">
    <location>
        <begin position="128"/>
        <end position="146"/>
    </location>
</feature>
<keyword evidence="6" id="KW-0739">Sodium transport</keyword>
<feature type="transmembrane region" description="Helical" evidence="6">
    <location>
        <begin position="337"/>
        <end position="356"/>
    </location>
</feature>
<feature type="transmembrane region" description="Helical" evidence="6">
    <location>
        <begin position="60"/>
        <end position="78"/>
    </location>
</feature>
<keyword evidence="5 6" id="KW-0472">Membrane</keyword>
<dbReference type="RefSeq" id="WP_247233938.1">
    <property type="nucleotide sequence ID" value="NZ_JALKHS010000014.1"/>
</dbReference>
<evidence type="ECO:0000256" key="5">
    <source>
        <dbReference type="ARBA" id="ARBA00023136"/>
    </source>
</evidence>
<organism evidence="7 8">
    <name type="scientific">Sphingobium agri</name>
    <dbReference type="NCBI Taxonomy" id="2933566"/>
    <lineage>
        <taxon>Bacteria</taxon>
        <taxon>Pseudomonadati</taxon>
        <taxon>Pseudomonadota</taxon>
        <taxon>Alphaproteobacteria</taxon>
        <taxon>Sphingomonadales</taxon>
        <taxon>Sphingomonadaceae</taxon>
        <taxon>Sphingobium</taxon>
    </lineage>
</organism>
<feature type="transmembrane region" description="Helical" evidence="6">
    <location>
        <begin position="294"/>
        <end position="317"/>
    </location>
</feature>
<feature type="transmembrane region" description="Helical" evidence="6">
    <location>
        <begin position="368"/>
        <end position="388"/>
    </location>
</feature>
<protein>
    <recommendedName>
        <fullName evidence="6">Na(+)/H(+) antiporter NhaA</fullName>
    </recommendedName>
    <alternativeName>
        <fullName evidence="6">Sodium/proton antiporter NhaA</fullName>
    </alternativeName>
</protein>
<dbReference type="EMBL" id="JALKHS010000014">
    <property type="protein sequence ID" value="MCK0532947.1"/>
    <property type="molecule type" value="Genomic_DNA"/>
</dbReference>
<feature type="transmembrane region" description="Helical" evidence="6">
    <location>
        <begin position="210"/>
        <end position="241"/>
    </location>
</feature>
<keyword evidence="8" id="KW-1185">Reference proteome</keyword>
<evidence type="ECO:0000256" key="3">
    <source>
        <dbReference type="ARBA" id="ARBA00022692"/>
    </source>
</evidence>
<dbReference type="InterPro" id="IPR023171">
    <property type="entry name" value="Na/H_antiporter_dom_sf"/>
</dbReference>
<keyword evidence="2 6" id="KW-1003">Cell membrane</keyword>
<evidence type="ECO:0000256" key="1">
    <source>
        <dbReference type="ARBA" id="ARBA00004429"/>
    </source>
</evidence>
<keyword evidence="3 6" id="KW-0812">Transmembrane</keyword>
<dbReference type="InterPro" id="IPR004670">
    <property type="entry name" value="NhaA"/>
</dbReference>
<dbReference type="NCBIfam" id="NF007112">
    <property type="entry name" value="PRK09561.1"/>
    <property type="match status" value="1"/>
</dbReference>
<sequence length="398" mass="41625">MSVPSLVARPLSMMRAFLAAEAAGGIILIGAAALGMLIANSAQSATYFHTLHIDIGGLSLLHWINDGLMALFFLVVGLEIKREVLDGQLARWPDRLLPGLAAAAGVVVPALIYIAINRGDAIGMRGWAIPAATDIAFALGVLALLGRRVPGSLKIFLTAVAIIDDLIAVLIIVLFYSEQLSLLPLALAAAGLVCLALCNRAGVNQLWPYLLIGLFVWFCVLQSGIHATLAGVAVAMTIPLARTPAAPDDQHSPLSRLEHGLHPWVAYAIVPLFGFANAGVALTGFSLPDLAASVPLGIALGLFAGKQVGIFGAVWLLSRLGWVSRPAHASWTQLYGVALLCGIGFTMSLFIGGLAFAAHPHESDAAKLGILLGSLASATAGYLLLRLAPGPIRTERTR</sequence>
<comment type="subcellular location">
    <subcellularLocation>
        <location evidence="1">Cell inner membrane</location>
        <topology evidence="1">Multi-pass membrane protein</topology>
    </subcellularLocation>
    <subcellularLocation>
        <location evidence="6">Cell membrane</location>
        <topology evidence="6">Multi-pass membrane protein</topology>
    </subcellularLocation>
</comment>
<accession>A0ABT0E173</accession>
<feature type="transmembrane region" description="Helical" evidence="6">
    <location>
        <begin position="261"/>
        <end position="282"/>
    </location>
</feature>
<keyword evidence="4 6" id="KW-1133">Transmembrane helix</keyword>
<dbReference type="Pfam" id="PF06965">
    <property type="entry name" value="Na_H_antiport_1"/>
    <property type="match status" value="1"/>
</dbReference>
<dbReference type="HAMAP" id="MF_01844">
    <property type="entry name" value="NhaA"/>
    <property type="match status" value="1"/>
</dbReference>
<dbReference type="PANTHER" id="PTHR30341">
    <property type="entry name" value="SODIUM ION/PROTON ANTIPORTER NHAA-RELATED"/>
    <property type="match status" value="1"/>
</dbReference>
<dbReference type="PANTHER" id="PTHR30341:SF0">
    <property type="entry name" value="NA(+)_H(+) ANTIPORTER NHAA"/>
    <property type="match status" value="1"/>
</dbReference>
<gene>
    <name evidence="6 7" type="primary">nhaA</name>
    <name evidence="7" type="ORF">MU848_15255</name>
</gene>
<feature type="transmembrane region" description="Helical" evidence="6">
    <location>
        <begin position="99"/>
        <end position="116"/>
    </location>
</feature>
<evidence type="ECO:0000256" key="4">
    <source>
        <dbReference type="ARBA" id="ARBA00022989"/>
    </source>
</evidence>
<comment type="catalytic activity">
    <reaction evidence="6">
        <text>Na(+)(in) + 2 H(+)(out) = Na(+)(out) + 2 H(+)(in)</text>
        <dbReference type="Rhea" id="RHEA:29251"/>
        <dbReference type="ChEBI" id="CHEBI:15378"/>
        <dbReference type="ChEBI" id="CHEBI:29101"/>
    </reaction>
</comment>
<keyword evidence="6" id="KW-0915">Sodium</keyword>
<keyword evidence="6" id="KW-0406">Ion transport</keyword>
<keyword evidence="6" id="KW-0813">Transport</keyword>
<evidence type="ECO:0000313" key="7">
    <source>
        <dbReference type="EMBL" id="MCK0532947.1"/>
    </source>
</evidence>
<dbReference type="NCBIfam" id="TIGR00773">
    <property type="entry name" value="NhaA"/>
    <property type="match status" value="1"/>
</dbReference>
<proteinExistence type="inferred from homology"/>
<comment type="similarity">
    <text evidence="6">Belongs to the NhaA Na(+)/H(+) (TC 2.A.33) antiporter family.</text>
</comment>
<keyword evidence="6" id="KW-0050">Antiport</keyword>
<evidence type="ECO:0000313" key="8">
    <source>
        <dbReference type="Proteomes" id="UP001203512"/>
    </source>
</evidence>
<comment type="function">
    <text evidence="6">Na(+)/H(+) antiporter that extrudes sodium in exchange for external protons.</text>
</comment>